<comment type="similarity">
    <text evidence="1">Belongs to the 'phage' integrase family.</text>
</comment>
<sequence length="194" mass="21968">MKNNRHGQAAIISDVEYQKIRKCLKSKKYKLLLDIARFTGERWGAIVQLRIEDIFDANGNPLEFITFPSGIRKADTKGKRHTRTVPVHPALHEILSAYRPTSAKGWLFESRILPDTHITLRAADLMLRGAVEAANLSHKGFSTHSTRRSFITRLWEAGVDLHTIQLLTGHKDPQALVRYIDADPNRIKTALALL</sequence>
<keyword evidence="3" id="KW-0233">DNA recombination</keyword>
<protein>
    <submittedName>
        <fullName evidence="5">Integrase</fullName>
    </submittedName>
</protein>
<dbReference type="GO" id="GO:0006310">
    <property type="term" value="P:DNA recombination"/>
    <property type="evidence" value="ECO:0007669"/>
    <property type="project" value="UniProtKB-KW"/>
</dbReference>
<reference evidence="5 6" key="1">
    <citation type="submission" date="2015-02" db="EMBL/GenBank/DDBJ databases">
        <title>Draft genome of a novel marine cyanobacterium (Chroococcales) isolated from South Atlantic Ocean.</title>
        <authorList>
            <person name="Rigonato J."/>
            <person name="Alvarenga D.O."/>
            <person name="Branco L.H."/>
            <person name="Varani A.M."/>
            <person name="Brandini F.P."/>
            <person name="Fiore M.F."/>
        </authorList>
    </citation>
    <scope>NUCLEOTIDE SEQUENCE [LARGE SCALE GENOMIC DNA]</scope>
    <source>
        <strain evidence="5 6">CENA595</strain>
    </source>
</reference>
<accession>A0A0D8ZU11</accession>
<dbReference type="InterPro" id="IPR050090">
    <property type="entry name" value="Tyrosine_recombinase_XerCD"/>
</dbReference>
<dbReference type="Pfam" id="PF00589">
    <property type="entry name" value="Phage_integrase"/>
    <property type="match status" value="1"/>
</dbReference>
<evidence type="ECO:0000256" key="2">
    <source>
        <dbReference type="ARBA" id="ARBA00023125"/>
    </source>
</evidence>
<dbReference type="InterPro" id="IPR002104">
    <property type="entry name" value="Integrase_catalytic"/>
</dbReference>
<keyword evidence="6" id="KW-1185">Reference proteome</keyword>
<organism evidence="5 6">
    <name type="scientific">Aliterella atlantica CENA595</name>
    <dbReference type="NCBI Taxonomy" id="1618023"/>
    <lineage>
        <taxon>Bacteria</taxon>
        <taxon>Bacillati</taxon>
        <taxon>Cyanobacteriota</taxon>
        <taxon>Cyanophyceae</taxon>
        <taxon>Chroococcidiopsidales</taxon>
        <taxon>Aliterellaceae</taxon>
        <taxon>Aliterella</taxon>
    </lineage>
</organism>
<evidence type="ECO:0000256" key="3">
    <source>
        <dbReference type="ARBA" id="ARBA00023172"/>
    </source>
</evidence>
<dbReference type="Gene3D" id="1.10.443.10">
    <property type="entry name" value="Intergrase catalytic core"/>
    <property type="match status" value="1"/>
</dbReference>
<dbReference type="GO" id="GO:0015074">
    <property type="term" value="P:DNA integration"/>
    <property type="evidence" value="ECO:0007669"/>
    <property type="project" value="InterPro"/>
</dbReference>
<evidence type="ECO:0000313" key="6">
    <source>
        <dbReference type="Proteomes" id="UP000032452"/>
    </source>
</evidence>
<dbReference type="PATRIC" id="fig|1618023.3.peg.3557"/>
<dbReference type="GO" id="GO:0003677">
    <property type="term" value="F:DNA binding"/>
    <property type="evidence" value="ECO:0007669"/>
    <property type="project" value="UniProtKB-KW"/>
</dbReference>
<dbReference type="PANTHER" id="PTHR30349">
    <property type="entry name" value="PHAGE INTEGRASE-RELATED"/>
    <property type="match status" value="1"/>
</dbReference>
<gene>
    <name evidence="5" type="ORF">UH38_09090</name>
</gene>
<dbReference type="PROSITE" id="PS51898">
    <property type="entry name" value="TYR_RECOMBINASE"/>
    <property type="match status" value="1"/>
</dbReference>
<proteinExistence type="inferred from homology"/>
<dbReference type="InterPro" id="IPR011010">
    <property type="entry name" value="DNA_brk_join_enz"/>
</dbReference>
<dbReference type="AlphaFoldDB" id="A0A0D8ZU11"/>
<dbReference type="EMBL" id="JYON01000007">
    <property type="protein sequence ID" value="KJH72205.1"/>
    <property type="molecule type" value="Genomic_DNA"/>
</dbReference>
<dbReference type="InterPro" id="IPR013762">
    <property type="entry name" value="Integrase-like_cat_sf"/>
</dbReference>
<dbReference type="RefSeq" id="WP_045054331.1">
    <property type="nucleotide sequence ID" value="NZ_CAWMDP010000040.1"/>
</dbReference>
<dbReference type="OrthoDB" id="305957at2"/>
<keyword evidence="2" id="KW-0238">DNA-binding</keyword>
<dbReference type="SUPFAM" id="SSF56349">
    <property type="entry name" value="DNA breaking-rejoining enzymes"/>
    <property type="match status" value="1"/>
</dbReference>
<comment type="caution">
    <text evidence="5">The sequence shown here is derived from an EMBL/GenBank/DDBJ whole genome shotgun (WGS) entry which is preliminary data.</text>
</comment>
<dbReference type="STRING" id="1618023.UH38_09090"/>
<evidence type="ECO:0000256" key="1">
    <source>
        <dbReference type="ARBA" id="ARBA00008857"/>
    </source>
</evidence>
<evidence type="ECO:0000259" key="4">
    <source>
        <dbReference type="PROSITE" id="PS51898"/>
    </source>
</evidence>
<dbReference type="PANTHER" id="PTHR30349:SF41">
    <property type="entry name" value="INTEGRASE_RECOMBINASE PROTEIN MJ0367-RELATED"/>
    <property type="match status" value="1"/>
</dbReference>
<feature type="domain" description="Tyr recombinase" evidence="4">
    <location>
        <begin position="6"/>
        <end position="192"/>
    </location>
</feature>
<evidence type="ECO:0000313" key="5">
    <source>
        <dbReference type="EMBL" id="KJH72205.1"/>
    </source>
</evidence>
<dbReference type="Proteomes" id="UP000032452">
    <property type="component" value="Unassembled WGS sequence"/>
</dbReference>
<name>A0A0D8ZU11_9CYAN</name>